<feature type="transmembrane region" description="Helical" evidence="8">
    <location>
        <begin position="357"/>
        <end position="379"/>
    </location>
</feature>
<evidence type="ECO:0000256" key="4">
    <source>
        <dbReference type="ARBA" id="ARBA00022568"/>
    </source>
</evidence>
<accession>A0A182RU28</accession>
<feature type="transmembrane region" description="Helical" evidence="8">
    <location>
        <begin position="456"/>
        <end position="482"/>
    </location>
</feature>
<feature type="domain" description="Sodium/calcium exchanger membrane region" evidence="9">
    <location>
        <begin position="89"/>
        <end position="227"/>
    </location>
</feature>
<evidence type="ECO:0000256" key="3">
    <source>
        <dbReference type="ARBA" id="ARBA00022449"/>
    </source>
</evidence>
<feature type="transmembrane region" description="Helical" evidence="8">
    <location>
        <begin position="77"/>
        <end position="102"/>
    </location>
</feature>
<dbReference type="InterPro" id="IPR044880">
    <property type="entry name" value="NCX_ion-bd_dom_sf"/>
</dbReference>
<dbReference type="VEuPathDB" id="VectorBase:AFUN2_003723"/>
<keyword evidence="7 8" id="KW-0472">Membrane</keyword>
<dbReference type="VEuPathDB" id="VectorBase:AFUN009781"/>
<keyword evidence="3" id="KW-0050">Antiport</keyword>
<feature type="transmembrane region" description="Helical" evidence="8">
    <location>
        <begin position="122"/>
        <end position="140"/>
    </location>
</feature>
<feature type="transmembrane region" description="Helical" evidence="8">
    <location>
        <begin position="211"/>
        <end position="234"/>
    </location>
</feature>
<feature type="transmembrane region" description="Helical" evidence="8">
    <location>
        <begin position="419"/>
        <end position="444"/>
    </location>
</feature>
<evidence type="ECO:0000259" key="9">
    <source>
        <dbReference type="Pfam" id="PF01699"/>
    </source>
</evidence>
<dbReference type="GO" id="GO:0006874">
    <property type="term" value="P:intracellular calcium ion homeostasis"/>
    <property type="evidence" value="ECO:0007669"/>
    <property type="project" value="TreeGrafter"/>
</dbReference>
<feature type="domain" description="Sodium/calcium exchanger membrane region" evidence="9">
    <location>
        <begin position="395"/>
        <end position="542"/>
    </location>
</feature>
<keyword evidence="6 8" id="KW-1133">Transmembrane helix</keyword>
<keyword evidence="4" id="KW-0109">Calcium transport</keyword>
<keyword evidence="4" id="KW-0106">Calcium</keyword>
<dbReference type="GO" id="GO:0005432">
    <property type="term" value="F:calcium:sodium antiporter activity"/>
    <property type="evidence" value="ECO:0007669"/>
    <property type="project" value="TreeGrafter"/>
</dbReference>
<evidence type="ECO:0000256" key="6">
    <source>
        <dbReference type="ARBA" id="ARBA00022989"/>
    </source>
</evidence>
<feature type="transmembrane region" description="Helical" evidence="8">
    <location>
        <begin position="330"/>
        <end position="351"/>
    </location>
</feature>
<evidence type="ECO:0000256" key="5">
    <source>
        <dbReference type="ARBA" id="ARBA00022692"/>
    </source>
</evidence>
<dbReference type="Pfam" id="PF01699">
    <property type="entry name" value="Na_Ca_ex"/>
    <property type="match status" value="2"/>
</dbReference>
<dbReference type="PANTHER" id="PTHR12266">
    <property type="entry name" value="NA+/CA2+ K+ INDEPENDENT EXCHANGER"/>
    <property type="match status" value="1"/>
</dbReference>
<dbReference type="AlphaFoldDB" id="A0A182RU28"/>
<feature type="transmembrane region" description="Helical" evidence="8">
    <location>
        <begin position="152"/>
        <end position="174"/>
    </location>
</feature>
<evidence type="ECO:0000313" key="10">
    <source>
        <dbReference type="EnsemblMetazoa" id="AFUN009781-PA"/>
    </source>
</evidence>
<comment type="subcellular location">
    <subcellularLocation>
        <location evidence="1">Membrane</location>
        <topology evidence="1">Multi-pass membrane protein</topology>
    </subcellularLocation>
</comment>
<evidence type="ECO:0000256" key="2">
    <source>
        <dbReference type="ARBA" id="ARBA00022448"/>
    </source>
</evidence>
<dbReference type="GO" id="GO:0016020">
    <property type="term" value="C:membrane"/>
    <property type="evidence" value="ECO:0007669"/>
    <property type="project" value="UniProtKB-SubCell"/>
</dbReference>
<feature type="transmembrane region" description="Helical" evidence="8">
    <location>
        <begin position="391"/>
        <end position="413"/>
    </location>
</feature>
<evidence type="ECO:0000256" key="8">
    <source>
        <dbReference type="SAM" id="Phobius"/>
    </source>
</evidence>
<name>A0A182RU28_ANOFN</name>
<keyword evidence="5 8" id="KW-0812">Transmembrane</keyword>
<dbReference type="EnsemblMetazoa" id="AFUN009781-RA">
    <property type="protein sequence ID" value="AFUN009781-PA"/>
    <property type="gene ID" value="AFUN009781"/>
</dbReference>
<feature type="transmembrane region" description="Helical" evidence="8">
    <location>
        <begin position="532"/>
        <end position="553"/>
    </location>
</feature>
<keyword evidence="2" id="KW-0813">Transport</keyword>
<dbReference type="Gene3D" id="1.20.1420.30">
    <property type="entry name" value="NCX, central ion-binding region"/>
    <property type="match status" value="1"/>
</dbReference>
<organism evidence="10">
    <name type="scientific">Anopheles funestus</name>
    <name type="common">African malaria mosquito</name>
    <dbReference type="NCBI Taxonomy" id="62324"/>
    <lineage>
        <taxon>Eukaryota</taxon>
        <taxon>Metazoa</taxon>
        <taxon>Ecdysozoa</taxon>
        <taxon>Arthropoda</taxon>
        <taxon>Hexapoda</taxon>
        <taxon>Insecta</taxon>
        <taxon>Pterygota</taxon>
        <taxon>Neoptera</taxon>
        <taxon>Endopterygota</taxon>
        <taxon>Diptera</taxon>
        <taxon>Nematocera</taxon>
        <taxon>Culicoidea</taxon>
        <taxon>Culicidae</taxon>
        <taxon>Anophelinae</taxon>
        <taxon>Anopheles</taxon>
    </lineage>
</organism>
<dbReference type="InterPro" id="IPR004837">
    <property type="entry name" value="NaCa_Exmemb"/>
</dbReference>
<feature type="transmembrane region" description="Helical" evidence="8">
    <location>
        <begin position="502"/>
        <end position="520"/>
    </location>
</feature>
<sequence length="574" mass="64413">MYPTVAILLDPLQNLTPQYQAHQNIFVSLQAQPCSNVHSVLQDERCLFVRETEECRESMHYIDYMHFMYCTIESSNVVLFTSAILALLLLAVCLGTVIHQLCVNRYVDSVLYVAKAWRLNEYIAGVTLLTYGNGLAQVLSELKHHESGDTELIYNQYLGTAVYQVSILAALVIWLGSFAIYPEVIVPNIISLLIVSVLVEELMYDEQIGIFQTIILGMLYVAFLGALYAVSLAIDREGNRSRSQIEIRDTGGKLVDIKLTETVSNVEGDRRVTKLERIWHGVRTFQIEDFRNGSWYRKLYLIWSIPVEVLTVLLLPKVNYALPLHGWNKCLFVINLNLFPLLLICTATVDMLSSTDLGWICVGSVVTTSCLSVIICVAASDDRKPSCFNCIGLFTMFGTSYLIMLLSYELIAILETLSIIANISSALFAITILVWGSCWIDLVTLRTLAVRGYPRLAFAACIGAPVFNILIGLCTVFCIQMIRTNSVTIHVRDGTSGPTCAVYLFIMSLTILLSVLFTRFQARKSLAFSMTILYVTFLTYVVFCELEIIHGYGTDHNDDGEYFQDLVTHHGKAK</sequence>
<keyword evidence="4" id="KW-0406">Ion transport</keyword>
<evidence type="ECO:0000256" key="1">
    <source>
        <dbReference type="ARBA" id="ARBA00004141"/>
    </source>
</evidence>
<proteinExistence type="predicted"/>
<dbReference type="STRING" id="62324.A0A182RU28"/>
<evidence type="ECO:0000256" key="7">
    <source>
        <dbReference type="ARBA" id="ARBA00023136"/>
    </source>
</evidence>
<protein>
    <recommendedName>
        <fullName evidence="9">Sodium/calcium exchanger membrane region domain-containing protein</fullName>
    </recommendedName>
</protein>
<feature type="transmembrane region" description="Helical" evidence="8">
    <location>
        <begin position="180"/>
        <end position="199"/>
    </location>
</feature>
<reference evidence="10" key="1">
    <citation type="submission" date="2020-05" db="UniProtKB">
        <authorList>
            <consortium name="EnsemblMetazoa"/>
        </authorList>
    </citation>
    <scope>IDENTIFICATION</scope>
    <source>
        <strain evidence="10">FUMOZ</strain>
    </source>
</reference>
<dbReference type="PANTHER" id="PTHR12266:SF0">
    <property type="entry name" value="MITOCHONDRIAL SODIUM_CALCIUM EXCHANGER PROTEIN"/>
    <property type="match status" value="1"/>
</dbReference>
<dbReference type="InterPro" id="IPR051359">
    <property type="entry name" value="CaCA_antiporter"/>
</dbReference>